<proteinExistence type="predicted"/>
<dbReference type="EMBL" id="CP146256">
    <property type="protein sequence ID" value="XAH72893.1"/>
    <property type="molecule type" value="Genomic_DNA"/>
</dbReference>
<dbReference type="InterPro" id="IPR050300">
    <property type="entry name" value="GDXG_lipolytic_enzyme"/>
</dbReference>
<dbReference type="RefSeq" id="WP_342756506.1">
    <property type="nucleotide sequence ID" value="NZ_CP146256.1"/>
</dbReference>
<dbReference type="SUPFAM" id="SSF53474">
    <property type="entry name" value="alpha/beta-Hydrolases"/>
    <property type="match status" value="1"/>
</dbReference>
<gene>
    <name evidence="3" type="ORF">V6984_15465</name>
</gene>
<evidence type="ECO:0000313" key="4">
    <source>
        <dbReference type="Proteomes" id="UP001451571"/>
    </source>
</evidence>
<dbReference type="PANTHER" id="PTHR48081:SF6">
    <property type="entry name" value="PEPTIDASE S9 PROLYL OLIGOPEPTIDASE CATALYTIC DOMAIN-CONTAINING PROTEIN"/>
    <property type="match status" value="1"/>
</dbReference>
<evidence type="ECO:0000313" key="3">
    <source>
        <dbReference type="EMBL" id="XAH72893.1"/>
    </source>
</evidence>
<dbReference type="GO" id="GO:0016787">
    <property type="term" value="F:hydrolase activity"/>
    <property type="evidence" value="ECO:0007669"/>
    <property type="project" value="UniProtKB-KW"/>
</dbReference>
<name>A0ABZ3ERP2_9FIRM</name>
<keyword evidence="1 3" id="KW-0378">Hydrolase</keyword>
<sequence length="292" mass="32634">MKSEVFALLEGSDATLTTYILDNEEYGRKDTVKPAMLISPGGGYTEVSQNEGEPVALAFAAEGYHAFVLKYSVKIEHPFPQALMELAAAMKLIRSHAKEWLIDPEHISVAGFSAGGHLAASLGECYFEPFLTEALRCSAEDIKPNSLVLGYPAFSLNPVREGEEMPQYLIDLIEQGLMMDFRGPNIRQILTGKLDYTEAELERVNLLEHVSSKMPPLFIFGCFADMVIPVNDWLAMANLCKEKNVPCELHIYANGCHGQGLYKKHCSDENAWAGNHMDKWFENALLWLEEIK</sequence>
<feature type="domain" description="BD-FAE-like" evidence="2">
    <location>
        <begin position="33"/>
        <end position="231"/>
    </location>
</feature>
<dbReference type="Gene3D" id="3.40.50.1820">
    <property type="entry name" value="alpha/beta hydrolase"/>
    <property type="match status" value="1"/>
</dbReference>
<accession>A0ABZ3ERP2</accession>
<dbReference type="Proteomes" id="UP001451571">
    <property type="component" value="Chromosome"/>
</dbReference>
<dbReference type="Pfam" id="PF20434">
    <property type="entry name" value="BD-FAE"/>
    <property type="match status" value="1"/>
</dbReference>
<evidence type="ECO:0000256" key="1">
    <source>
        <dbReference type="ARBA" id="ARBA00022801"/>
    </source>
</evidence>
<dbReference type="InterPro" id="IPR029058">
    <property type="entry name" value="AB_hydrolase_fold"/>
</dbReference>
<dbReference type="PANTHER" id="PTHR48081">
    <property type="entry name" value="AB HYDROLASE SUPERFAMILY PROTEIN C4A8.06C"/>
    <property type="match status" value="1"/>
</dbReference>
<dbReference type="InterPro" id="IPR049492">
    <property type="entry name" value="BD-FAE-like_dom"/>
</dbReference>
<evidence type="ECO:0000259" key="2">
    <source>
        <dbReference type="Pfam" id="PF20434"/>
    </source>
</evidence>
<protein>
    <submittedName>
        <fullName evidence="3">Alpha/beta hydrolase</fullName>
    </submittedName>
</protein>
<organism evidence="3 4">
    <name type="scientific">Kineothrix sedimenti</name>
    <dbReference type="NCBI Taxonomy" id="3123317"/>
    <lineage>
        <taxon>Bacteria</taxon>
        <taxon>Bacillati</taxon>
        <taxon>Bacillota</taxon>
        <taxon>Clostridia</taxon>
        <taxon>Lachnospirales</taxon>
        <taxon>Lachnospiraceae</taxon>
        <taxon>Kineothrix</taxon>
    </lineage>
</organism>
<keyword evidence="4" id="KW-1185">Reference proteome</keyword>
<reference evidence="3 4" key="1">
    <citation type="submission" date="2024-02" db="EMBL/GenBank/DDBJ databases">
        <title>Bacterial strain from lacustrine sediment.</title>
        <authorList>
            <person name="Petit C."/>
            <person name="Fadhlaoui K."/>
        </authorList>
    </citation>
    <scope>NUCLEOTIDE SEQUENCE [LARGE SCALE GENOMIC DNA]</scope>
    <source>
        <strain evidence="3 4">IPX-CK</strain>
    </source>
</reference>